<proteinExistence type="predicted"/>
<evidence type="ECO:0000313" key="3">
    <source>
        <dbReference type="Proteomes" id="UP001341840"/>
    </source>
</evidence>
<organism evidence="2 3">
    <name type="scientific">Stylosanthes scabra</name>
    <dbReference type="NCBI Taxonomy" id="79078"/>
    <lineage>
        <taxon>Eukaryota</taxon>
        <taxon>Viridiplantae</taxon>
        <taxon>Streptophyta</taxon>
        <taxon>Embryophyta</taxon>
        <taxon>Tracheophyta</taxon>
        <taxon>Spermatophyta</taxon>
        <taxon>Magnoliopsida</taxon>
        <taxon>eudicotyledons</taxon>
        <taxon>Gunneridae</taxon>
        <taxon>Pentapetalae</taxon>
        <taxon>rosids</taxon>
        <taxon>fabids</taxon>
        <taxon>Fabales</taxon>
        <taxon>Fabaceae</taxon>
        <taxon>Papilionoideae</taxon>
        <taxon>50 kb inversion clade</taxon>
        <taxon>dalbergioids sensu lato</taxon>
        <taxon>Dalbergieae</taxon>
        <taxon>Pterocarpus clade</taxon>
        <taxon>Stylosanthes</taxon>
    </lineage>
</organism>
<evidence type="ECO:0000256" key="1">
    <source>
        <dbReference type="SAM" id="MobiDB-lite"/>
    </source>
</evidence>
<reference evidence="2 3" key="1">
    <citation type="journal article" date="2023" name="Plants (Basel)">
        <title>Bridging the Gap: Combining Genomics and Transcriptomics Approaches to Understand Stylosanthes scabra, an Orphan Legume from the Brazilian Caatinga.</title>
        <authorList>
            <person name="Ferreira-Neto J.R.C."/>
            <person name="da Silva M.D."/>
            <person name="Binneck E."/>
            <person name="de Melo N.F."/>
            <person name="da Silva R.H."/>
            <person name="de Melo A.L.T.M."/>
            <person name="Pandolfi V."/>
            <person name="Bustamante F.O."/>
            <person name="Brasileiro-Vidal A.C."/>
            <person name="Benko-Iseppon A.M."/>
        </authorList>
    </citation>
    <scope>NUCLEOTIDE SEQUENCE [LARGE SCALE GENOMIC DNA]</scope>
    <source>
        <tissue evidence="2">Leaves</tissue>
    </source>
</reference>
<protein>
    <submittedName>
        <fullName evidence="2">Uncharacterized protein</fullName>
    </submittedName>
</protein>
<comment type="caution">
    <text evidence="2">The sequence shown here is derived from an EMBL/GenBank/DDBJ whole genome shotgun (WGS) entry which is preliminary data.</text>
</comment>
<accession>A0ABU6YG96</accession>
<sequence length="140" mass="15330">MLGVQKRRWAFSTPAHVAKRPELPSLYILGCSKRLVGRWQPPTFINNNITIVNNNITTRASPPPLPWEPPRRCPHQWPFGEYRWHPLSHVVPSHGTLGGVIVAGGAVGKEEEGSATTSSSATHPFSPTSSSSTAKKSLHH</sequence>
<gene>
    <name evidence="2" type="ORF">PIB30_050548</name>
</gene>
<feature type="region of interest" description="Disordered" evidence="1">
    <location>
        <begin position="108"/>
        <end position="140"/>
    </location>
</feature>
<keyword evidence="3" id="KW-1185">Reference proteome</keyword>
<dbReference type="EMBL" id="JASCZI010242004">
    <property type="protein sequence ID" value="MED6209019.1"/>
    <property type="molecule type" value="Genomic_DNA"/>
</dbReference>
<evidence type="ECO:0000313" key="2">
    <source>
        <dbReference type="EMBL" id="MED6209019.1"/>
    </source>
</evidence>
<feature type="compositionally biased region" description="Low complexity" evidence="1">
    <location>
        <begin position="114"/>
        <end position="140"/>
    </location>
</feature>
<dbReference type="Proteomes" id="UP001341840">
    <property type="component" value="Unassembled WGS sequence"/>
</dbReference>
<name>A0ABU6YG96_9FABA</name>